<organism evidence="9 10">
    <name type="scientific">Neomicrococcus lactis</name>
    <dbReference type="NCBI Taxonomy" id="732241"/>
    <lineage>
        <taxon>Bacteria</taxon>
        <taxon>Bacillati</taxon>
        <taxon>Actinomycetota</taxon>
        <taxon>Actinomycetes</taxon>
        <taxon>Micrococcales</taxon>
        <taxon>Micrococcaceae</taxon>
        <taxon>Neomicrococcus</taxon>
    </lineage>
</organism>
<evidence type="ECO:0000313" key="10">
    <source>
        <dbReference type="Proteomes" id="UP000523863"/>
    </source>
</evidence>
<dbReference type="InterPro" id="IPR020781">
    <property type="entry name" value="ATPase_OSCP/d_CS"/>
</dbReference>
<name>A0A7W8Y9H9_9MICC</name>
<dbReference type="NCBIfam" id="TIGR01145">
    <property type="entry name" value="ATP_synt_delta"/>
    <property type="match status" value="1"/>
</dbReference>
<keyword evidence="8" id="KW-1003">Cell membrane</keyword>
<keyword evidence="5 8" id="KW-0472">Membrane</keyword>
<gene>
    <name evidence="8" type="primary">atpH</name>
    <name evidence="9" type="ORF">BKA12_000511</name>
</gene>
<evidence type="ECO:0000256" key="3">
    <source>
        <dbReference type="ARBA" id="ARBA00022781"/>
    </source>
</evidence>
<accession>A0A7W8Y9H9</accession>
<dbReference type="HAMAP" id="MF_01416">
    <property type="entry name" value="ATP_synth_delta_bact"/>
    <property type="match status" value="1"/>
</dbReference>
<evidence type="ECO:0000256" key="5">
    <source>
        <dbReference type="ARBA" id="ARBA00023136"/>
    </source>
</evidence>
<evidence type="ECO:0000313" key="9">
    <source>
        <dbReference type="EMBL" id="MBB5597431.1"/>
    </source>
</evidence>
<comment type="subcellular location">
    <subcellularLocation>
        <location evidence="8">Cell membrane</location>
        <topology evidence="8">Peripheral membrane protein</topology>
    </subcellularLocation>
    <subcellularLocation>
        <location evidence="1">Membrane</location>
    </subcellularLocation>
</comment>
<dbReference type="Pfam" id="PF00213">
    <property type="entry name" value="OSCP"/>
    <property type="match status" value="1"/>
</dbReference>
<keyword evidence="2 8" id="KW-0813">Transport</keyword>
<evidence type="ECO:0000256" key="8">
    <source>
        <dbReference type="HAMAP-Rule" id="MF_01416"/>
    </source>
</evidence>
<dbReference type="GO" id="GO:0005886">
    <property type="term" value="C:plasma membrane"/>
    <property type="evidence" value="ECO:0007669"/>
    <property type="project" value="UniProtKB-SubCell"/>
</dbReference>
<sequence length="269" mass="28794">MSRVSSESLAQAQTLLESKLGSNPAELAKELFAVLGIVDSNAGLRRALTDPSREGQDKANLFSSLLDGKVSGATKEIAAQLAGSRWGDPRDIGDALETLGATAAISSAEKNGSEGLERLEDELFSFVRVVASSHDVQRALDAPQATAESKEKLAFALVPDASEATKTLIGQAVSTPRGHKATDLVQSFIGLVAKRQQRWIANVSVTRPLTDEQLRRLQNGLNNLYQRDLKINVNVNPALIGGIRVEVGDEVVDATSATRLSELRRRLAS</sequence>
<protein>
    <recommendedName>
        <fullName evidence="8">ATP synthase subunit delta</fullName>
    </recommendedName>
    <alternativeName>
        <fullName evidence="8">ATP synthase F(1) sector subunit delta</fullName>
    </alternativeName>
    <alternativeName>
        <fullName evidence="8">F-type ATPase subunit delta</fullName>
        <shortName evidence="8">F-ATPase subunit delta</shortName>
    </alternativeName>
</protein>
<keyword evidence="10" id="KW-1185">Reference proteome</keyword>
<reference evidence="9 10" key="1">
    <citation type="submission" date="2020-08" db="EMBL/GenBank/DDBJ databases">
        <title>Sequencing the genomes of 1000 actinobacteria strains.</title>
        <authorList>
            <person name="Klenk H.-P."/>
        </authorList>
    </citation>
    <scope>NUCLEOTIDE SEQUENCE [LARGE SCALE GENOMIC DNA]</scope>
    <source>
        <strain evidence="9 10">DSM 23694</strain>
    </source>
</reference>
<dbReference type="GO" id="GO:0046933">
    <property type="term" value="F:proton-transporting ATP synthase activity, rotational mechanism"/>
    <property type="evidence" value="ECO:0007669"/>
    <property type="project" value="UniProtKB-UniRule"/>
</dbReference>
<dbReference type="Proteomes" id="UP000523863">
    <property type="component" value="Unassembled WGS sequence"/>
</dbReference>
<keyword evidence="4 8" id="KW-0406">Ion transport</keyword>
<evidence type="ECO:0000256" key="6">
    <source>
        <dbReference type="ARBA" id="ARBA00023196"/>
    </source>
</evidence>
<evidence type="ECO:0000256" key="2">
    <source>
        <dbReference type="ARBA" id="ARBA00022448"/>
    </source>
</evidence>
<dbReference type="PANTHER" id="PTHR11910">
    <property type="entry name" value="ATP SYNTHASE DELTA CHAIN"/>
    <property type="match status" value="1"/>
</dbReference>
<comment type="similarity">
    <text evidence="8">Belongs to the ATPase delta chain family.</text>
</comment>
<dbReference type="SUPFAM" id="SSF47928">
    <property type="entry name" value="N-terminal domain of the delta subunit of the F1F0-ATP synthase"/>
    <property type="match status" value="1"/>
</dbReference>
<keyword evidence="3 8" id="KW-0375">Hydrogen ion transport</keyword>
<evidence type="ECO:0000256" key="4">
    <source>
        <dbReference type="ARBA" id="ARBA00023065"/>
    </source>
</evidence>
<dbReference type="InterPro" id="IPR026015">
    <property type="entry name" value="ATP_synth_OSCP/delta_N_sf"/>
</dbReference>
<dbReference type="InterPro" id="IPR000711">
    <property type="entry name" value="ATPase_OSCP/dsu"/>
</dbReference>
<keyword evidence="7 8" id="KW-0066">ATP synthesis</keyword>
<comment type="function">
    <text evidence="8">F(1)F(0) ATP synthase produces ATP from ADP in the presence of a proton or sodium gradient. F-type ATPases consist of two structural domains, F(1) containing the extramembraneous catalytic core and F(0) containing the membrane proton channel, linked together by a central stalk and a peripheral stalk. During catalysis, ATP synthesis in the catalytic domain of F(1) is coupled via a rotary mechanism of the central stalk subunits to proton translocation.</text>
</comment>
<keyword evidence="6 8" id="KW-0139">CF(1)</keyword>
<dbReference type="EMBL" id="JACHBL010000001">
    <property type="protein sequence ID" value="MBB5597431.1"/>
    <property type="molecule type" value="Genomic_DNA"/>
</dbReference>
<evidence type="ECO:0000256" key="7">
    <source>
        <dbReference type="ARBA" id="ARBA00023310"/>
    </source>
</evidence>
<comment type="caution">
    <text evidence="9">The sequence shown here is derived from an EMBL/GenBank/DDBJ whole genome shotgun (WGS) entry which is preliminary data.</text>
</comment>
<dbReference type="AlphaFoldDB" id="A0A7W8Y9H9"/>
<proteinExistence type="inferred from homology"/>
<dbReference type="RefSeq" id="WP_183640442.1">
    <property type="nucleotide sequence ID" value="NZ_JACHBL010000001.1"/>
</dbReference>
<comment type="function">
    <text evidence="8">This protein is part of the stalk that links CF(0) to CF(1). It either transmits conformational changes from CF(0) to CF(1) or is implicated in proton conduction.</text>
</comment>
<evidence type="ECO:0000256" key="1">
    <source>
        <dbReference type="ARBA" id="ARBA00004370"/>
    </source>
</evidence>
<dbReference type="GO" id="GO:0045259">
    <property type="term" value="C:proton-transporting ATP synthase complex"/>
    <property type="evidence" value="ECO:0007669"/>
    <property type="project" value="UniProtKB-KW"/>
</dbReference>
<dbReference type="NCBIfam" id="NF009967">
    <property type="entry name" value="PRK13430.1"/>
    <property type="match status" value="1"/>
</dbReference>
<dbReference type="PROSITE" id="PS00389">
    <property type="entry name" value="ATPASE_DELTA"/>
    <property type="match status" value="1"/>
</dbReference>